<evidence type="ECO:0000259" key="1">
    <source>
        <dbReference type="Pfam" id="PF01408"/>
    </source>
</evidence>
<evidence type="ECO:0000313" key="2">
    <source>
        <dbReference type="EMBL" id="GHA83384.1"/>
    </source>
</evidence>
<dbReference type="Pfam" id="PF01408">
    <property type="entry name" value="GFO_IDH_MocA"/>
    <property type="match status" value="1"/>
</dbReference>
<sequence length="300" mass="32550">MSSQLKVGVVGAGVFAGYHAGKVFAHDRAILSGIYDRHEASAVALAEKFNTSAFTDVVELAKISDALIIAIPASFHTEAALMGLDHDCHLLVEKPLASSVETATQIVKGAEKAHRVLQVGHQERIVTQVIGLHAIKARPIQIDIIRHTPRATRNLDASVVMDLMVHDLDLLNALYGEPDWINTEMGKRVYSDELDVVRAEAGFGEMTAYLSASRDADLDRRWVLRYAEGTIEIDFGQKTLRHDTPFTLDAEFGSRPHVQDNLAAAFDCFVRACLDGTRPLATGGDGLAAVKVAAQIEGTL</sequence>
<dbReference type="AlphaFoldDB" id="A0A8J3CL07"/>
<accession>A0A8J3CL07</accession>
<dbReference type="SUPFAM" id="SSF51735">
    <property type="entry name" value="NAD(P)-binding Rossmann-fold domains"/>
    <property type="match status" value="1"/>
</dbReference>
<protein>
    <submittedName>
        <fullName evidence="2">Oxidoreductase</fullName>
    </submittedName>
</protein>
<dbReference type="Gene3D" id="3.30.360.10">
    <property type="entry name" value="Dihydrodipicolinate Reductase, domain 2"/>
    <property type="match status" value="1"/>
</dbReference>
<dbReference type="InterPro" id="IPR051450">
    <property type="entry name" value="Gfo/Idh/MocA_Oxidoreductases"/>
</dbReference>
<dbReference type="PANTHER" id="PTHR43377:SF1">
    <property type="entry name" value="BILIVERDIN REDUCTASE A"/>
    <property type="match status" value="1"/>
</dbReference>
<dbReference type="Proteomes" id="UP000634004">
    <property type="component" value="Unassembled WGS sequence"/>
</dbReference>
<proteinExistence type="predicted"/>
<gene>
    <name evidence="2" type="ORF">GCM10009069_03340</name>
</gene>
<organism evidence="2 3">
    <name type="scientific">Algimonas arctica</name>
    <dbReference type="NCBI Taxonomy" id="1479486"/>
    <lineage>
        <taxon>Bacteria</taxon>
        <taxon>Pseudomonadati</taxon>
        <taxon>Pseudomonadota</taxon>
        <taxon>Alphaproteobacteria</taxon>
        <taxon>Maricaulales</taxon>
        <taxon>Robiginitomaculaceae</taxon>
        <taxon>Algimonas</taxon>
    </lineage>
</organism>
<evidence type="ECO:0000313" key="3">
    <source>
        <dbReference type="Proteomes" id="UP000634004"/>
    </source>
</evidence>
<feature type="domain" description="Gfo/Idh/MocA-like oxidoreductase N-terminal" evidence="1">
    <location>
        <begin position="5"/>
        <end position="121"/>
    </location>
</feature>
<dbReference type="EMBL" id="BMZH01000001">
    <property type="protein sequence ID" value="GHA83384.1"/>
    <property type="molecule type" value="Genomic_DNA"/>
</dbReference>
<comment type="caution">
    <text evidence="2">The sequence shown here is derived from an EMBL/GenBank/DDBJ whole genome shotgun (WGS) entry which is preliminary data.</text>
</comment>
<dbReference type="Gene3D" id="3.40.50.720">
    <property type="entry name" value="NAD(P)-binding Rossmann-like Domain"/>
    <property type="match status" value="1"/>
</dbReference>
<dbReference type="RefSeq" id="WP_189494730.1">
    <property type="nucleotide sequence ID" value="NZ_BMZH01000001.1"/>
</dbReference>
<keyword evidence="3" id="KW-1185">Reference proteome</keyword>
<dbReference type="GO" id="GO:0000166">
    <property type="term" value="F:nucleotide binding"/>
    <property type="evidence" value="ECO:0007669"/>
    <property type="project" value="InterPro"/>
</dbReference>
<dbReference type="SUPFAM" id="SSF55347">
    <property type="entry name" value="Glyceraldehyde-3-phosphate dehydrogenase-like, C-terminal domain"/>
    <property type="match status" value="1"/>
</dbReference>
<dbReference type="PANTHER" id="PTHR43377">
    <property type="entry name" value="BILIVERDIN REDUCTASE A"/>
    <property type="match status" value="1"/>
</dbReference>
<name>A0A8J3CL07_9PROT</name>
<reference evidence="2" key="2">
    <citation type="submission" date="2020-09" db="EMBL/GenBank/DDBJ databases">
        <authorList>
            <person name="Sun Q."/>
            <person name="Kim S."/>
        </authorList>
    </citation>
    <scope>NUCLEOTIDE SEQUENCE</scope>
    <source>
        <strain evidence="2">KCTC 32513</strain>
    </source>
</reference>
<dbReference type="InterPro" id="IPR000683">
    <property type="entry name" value="Gfo/Idh/MocA-like_OxRdtase_N"/>
</dbReference>
<dbReference type="InterPro" id="IPR036291">
    <property type="entry name" value="NAD(P)-bd_dom_sf"/>
</dbReference>
<reference evidence="2" key="1">
    <citation type="journal article" date="2014" name="Int. J. Syst. Evol. Microbiol.">
        <title>Complete genome sequence of Corynebacterium casei LMG S-19264T (=DSM 44701T), isolated from a smear-ripened cheese.</title>
        <authorList>
            <consortium name="US DOE Joint Genome Institute (JGI-PGF)"/>
            <person name="Walter F."/>
            <person name="Albersmeier A."/>
            <person name="Kalinowski J."/>
            <person name="Ruckert C."/>
        </authorList>
    </citation>
    <scope>NUCLEOTIDE SEQUENCE</scope>
    <source>
        <strain evidence="2">KCTC 32513</strain>
    </source>
</reference>